<evidence type="ECO:0000313" key="1">
    <source>
        <dbReference type="EMBL" id="HAT6346356.1"/>
    </source>
</evidence>
<proteinExistence type="predicted"/>
<dbReference type="AlphaFoldDB" id="A0AAD3YMD7"/>
<dbReference type="Proteomes" id="UP000859505">
    <property type="component" value="Unassembled WGS sequence"/>
</dbReference>
<name>A0AAD3YMD7_AERHY</name>
<evidence type="ECO:0000313" key="2">
    <source>
        <dbReference type="Proteomes" id="UP000859505"/>
    </source>
</evidence>
<dbReference type="EMBL" id="DACTUL010000050">
    <property type="protein sequence ID" value="HAT6346356.1"/>
    <property type="molecule type" value="Genomic_DNA"/>
</dbReference>
<comment type="caution">
    <text evidence="1">The sequence shown here is derived from an EMBL/GenBank/DDBJ whole genome shotgun (WGS) entry which is preliminary data.</text>
</comment>
<organism evidence="1 2">
    <name type="scientific">Aeromonas hydrophila</name>
    <dbReference type="NCBI Taxonomy" id="644"/>
    <lineage>
        <taxon>Bacteria</taxon>
        <taxon>Pseudomonadati</taxon>
        <taxon>Pseudomonadota</taxon>
        <taxon>Gammaproteobacteria</taxon>
        <taxon>Aeromonadales</taxon>
        <taxon>Aeromonadaceae</taxon>
        <taxon>Aeromonas</taxon>
    </lineage>
</organism>
<sequence>MSTYQPISCDLYDWLEIAASWQLPVTLTGRDGRQWADKIRTIEARAGVEYLLLQGGERLSLAELATMALSWQGEEKLIRFAPPAPADSQ</sequence>
<reference evidence="1" key="1">
    <citation type="journal article" date="2018" name="Genome Biol.">
        <title>SKESA: strategic k-mer extension for scrupulous assemblies.</title>
        <authorList>
            <person name="Souvorov A."/>
            <person name="Agarwala R."/>
            <person name="Lipman D.J."/>
        </authorList>
    </citation>
    <scope>NUCLEOTIDE SEQUENCE</scope>
    <source>
        <strain evidence="1">OLC2673_Aeromonas</strain>
    </source>
</reference>
<dbReference type="InterPro" id="IPR023534">
    <property type="entry name" value="Rof/RNase_P-like"/>
</dbReference>
<protein>
    <submittedName>
        <fullName evidence="1">Modulator protein</fullName>
    </submittedName>
</protein>
<reference evidence="1" key="2">
    <citation type="submission" date="2020-01" db="EMBL/GenBank/DDBJ databases">
        <authorList>
            <consortium name="NCBI Pathogen Detection Project"/>
        </authorList>
    </citation>
    <scope>NUCLEOTIDE SEQUENCE</scope>
    <source>
        <strain evidence="1">OLC2673_Aeromonas</strain>
    </source>
</reference>
<dbReference type="Gene3D" id="2.30.30.400">
    <property type="entry name" value="Rof-like"/>
    <property type="match status" value="1"/>
</dbReference>
<dbReference type="SUPFAM" id="SSF101744">
    <property type="entry name" value="Rof/RNase P subunit-like"/>
    <property type="match status" value="1"/>
</dbReference>
<dbReference type="Pfam" id="PF07073">
    <property type="entry name" value="ROF"/>
    <property type="match status" value="1"/>
</dbReference>
<accession>A0AAD3YMD7</accession>
<dbReference type="InterPro" id="IPR009778">
    <property type="entry name" value="ROF"/>
</dbReference>
<dbReference type="KEGG" id="ahh:RY45_00745"/>
<dbReference type="InterPro" id="IPR038626">
    <property type="entry name" value="Rof-like_sf"/>
</dbReference>
<dbReference type="RefSeq" id="WP_029302594.1">
    <property type="nucleotide sequence ID" value="NZ_AP019193.1"/>
</dbReference>
<gene>
    <name evidence="1" type="ORF">JAJ28_004165</name>
</gene>